<name>A0AAE0MH76_9PEZI</name>
<proteinExistence type="predicted"/>
<protein>
    <recommendedName>
        <fullName evidence="3">EthD domain-containing protein</fullName>
    </recommendedName>
</protein>
<dbReference type="AlphaFoldDB" id="A0AAE0MH76"/>
<evidence type="ECO:0000313" key="1">
    <source>
        <dbReference type="EMBL" id="KAK3332387.1"/>
    </source>
</evidence>
<dbReference type="EMBL" id="JAUEPO010000002">
    <property type="protein sequence ID" value="KAK3332387.1"/>
    <property type="molecule type" value="Genomic_DNA"/>
</dbReference>
<comment type="caution">
    <text evidence="1">The sequence shown here is derived from an EMBL/GenBank/DDBJ whole genome shotgun (WGS) entry which is preliminary data.</text>
</comment>
<evidence type="ECO:0008006" key="3">
    <source>
        <dbReference type="Google" id="ProtNLM"/>
    </source>
</evidence>
<sequence>MSSPFSKEPKAGLAYVQSRISSPSLSPETYRKWYEEAHIPDVLRACAPNIVSAHRFHSSDTAKTDYPYLTLYPVRDTAWLRTDDCSFFRVDLHHELLPGPSDSPERGFIFDVARFDFRFYERVGRVGEYVGVPQFIVVKQLDDSDIKQKGDDGLDEHGLQDRILSQSRAAIAEGSKSKPVCSTLYKLDFVPPRPKKEGHNSQDAESVPGPAKCLVIHEYEEAPKEGVVAADDSALEFSLLSTFGDSRGEW</sequence>
<dbReference type="Proteomes" id="UP001286456">
    <property type="component" value="Unassembled WGS sequence"/>
</dbReference>
<gene>
    <name evidence="1" type="ORF">B0T19DRAFT_457059</name>
</gene>
<evidence type="ECO:0000313" key="2">
    <source>
        <dbReference type="Proteomes" id="UP001286456"/>
    </source>
</evidence>
<reference evidence="1" key="2">
    <citation type="submission" date="2023-06" db="EMBL/GenBank/DDBJ databases">
        <authorList>
            <consortium name="Lawrence Berkeley National Laboratory"/>
            <person name="Haridas S."/>
            <person name="Hensen N."/>
            <person name="Bonometti L."/>
            <person name="Westerberg I."/>
            <person name="Brannstrom I.O."/>
            <person name="Guillou S."/>
            <person name="Cros-Aarteil S."/>
            <person name="Calhoun S."/>
            <person name="Kuo A."/>
            <person name="Mondo S."/>
            <person name="Pangilinan J."/>
            <person name="Riley R."/>
            <person name="Labutti K."/>
            <person name="Andreopoulos B."/>
            <person name="Lipzen A."/>
            <person name="Chen C."/>
            <person name="Yanf M."/>
            <person name="Daum C."/>
            <person name="Ng V."/>
            <person name="Clum A."/>
            <person name="Steindorff A."/>
            <person name="Ohm R."/>
            <person name="Martin F."/>
            <person name="Silar P."/>
            <person name="Natvig D."/>
            <person name="Lalanne C."/>
            <person name="Gautier V."/>
            <person name="Ament-Velasquez S.L."/>
            <person name="Kruys A."/>
            <person name="Hutchinson M.I."/>
            <person name="Powell A.J."/>
            <person name="Barry K."/>
            <person name="Miller A.N."/>
            <person name="Grigoriev I.V."/>
            <person name="Debuchy R."/>
            <person name="Gladieux P."/>
            <person name="Thoren M.H."/>
            <person name="Johannesson H."/>
        </authorList>
    </citation>
    <scope>NUCLEOTIDE SEQUENCE</scope>
    <source>
        <strain evidence="1">SMH4131-1</strain>
    </source>
</reference>
<reference evidence="1" key="1">
    <citation type="journal article" date="2023" name="Mol. Phylogenet. Evol.">
        <title>Genome-scale phylogeny and comparative genomics of the fungal order Sordariales.</title>
        <authorList>
            <person name="Hensen N."/>
            <person name="Bonometti L."/>
            <person name="Westerberg I."/>
            <person name="Brannstrom I.O."/>
            <person name="Guillou S."/>
            <person name="Cros-Aarteil S."/>
            <person name="Calhoun S."/>
            <person name="Haridas S."/>
            <person name="Kuo A."/>
            <person name="Mondo S."/>
            <person name="Pangilinan J."/>
            <person name="Riley R."/>
            <person name="LaButti K."/>
            <person name="Andreopoulos B."/>
            <person name="Lipzen A."/>
            <person name="Chen C."/>
            <person name="Yan M."/>
            <person name="Daum C."/>
            <person name="Ng V."/>
            <person name="Clum A."/>
            <person name="Steindorff A."/>
            <person name="Ohm R.A."/>
            <person name="Martin F."/>
            <person name="Silar P."/>
            <person name="Natvig D.O."/>
            <person name="Lalanne C."/>
            <person name="Gautier V."/>
            <person name="Ament-Velasquez S.L."/>
            <person name="Kruys A."/>
            <person name="Hutchinson M.I."/>
            <person name="Powell A.J."/>
            <person name="Barry K."/>
            <person name="Miller A.N."/>
            <person name="Grigoriev I.V."/>
            <person name="Debuchy R."/>
            <person name="Gladieux P."/>
            <person name="Hiltunen Thoren M."/>
            <person name="Johannesson H."/>
        </authorList>
    </citation>
    <scope>NUCLEOTIDE SEQUENCE</scope>
    <source>
        <strain evidence="1">SMH4131-1</strain>
    </source>
</reference>
<keyword evidence="2" id="KW-1185">Reference proteome</keyword>
<accession>A0AAE0MH76</accession>
<organism evidence="1 2">
    <name type="scientific">Cercophora scortea</name>
    <dbReference type="NCBI Taxonomy" id="314031"/>
    <lineage>
        <taxon>Eukaryota</taxon>
        <taxon>Fungi</taxon>
        <taxon>Dikarya</taxon>
        <taxon>Ascomycota</taxon>
        <taxon>Pezizomycotina</taxon>
        <taxon>Sordariomycetes</taxon>
        <taxon>Sordariomycetidae</taxon>
        <taxon>Sordariales</taxon>
        <taxon>Lasiosphaeriaceae</taxon>
        <taxon>Cercophora</taxon>
    </lineage>
</organism>